<dbReference type="GO" id="GO:0005634">
    <property type="term" value="C:nucleus"/>
    <property type="evidence" value="ECO:0007669"/>
    <property type="project" value="TreeGrafter"/>
</dbReference>
<comment type="catalytic activity">
    <reaction evidence="1">
        <text>Exonucleolytic cleavage in the 3'- to 5'-direction to yield nucleoside 5'-phosphates.</text>
        <dbReference type="EC" id="3.1.11.2"/>
    </reaction>
</comment>
<comment type="similarity">
    <text evidence="2">Belongs to the DNA repair enzymes AP/ExoA family.</text>
</comment>
<keyword evidence="4 9" id="KW-0479">Metal-binding</keyword>
<evidence type="ECO:0000256" key="7">
    <source>
        <dbReference type="ARBA" id="ARBA00022842"/>
    </source>
</evidence>
<evidence type="ECO:0000256" key="2">
    <source>
        <dbReference type="ARBA" id="ARBA00007092"/>
    </source>
</evidence>
<dbReference type="Ensembl" id="ENSCCRT00000109227.1">
    <property type="protein sequence ID" value="ENSCCRP00000145062.1"/>
    <property type="gene ID" value="ENSCCRG00000053622.1"/>
</dbReference>
<accession>A0A9J8AJL4</accession>
<evidence type="ECO:0000256" key="1">
    <source>
        <dbReference type="ARBA" id="ARBA00000493"/>
    </source>
</evidence>
<name>A0A9J8AJL4_CYPCA</name>
<dbReference type="GO" id="GO:0003906">
    <property type="term" value="F:DNA-(apurinic or apyrimidinic site) endonuclease activity"/>
    <property type="evidence" value="ECO:0007669"/>
    <property type="project" value="TreeGrafter"/>
</dbReference>
<keyword evidence="9" id="KW-0464">Manganese</keyword>
<sequence length="187" mass="21533">MFLFFVFSWNVRGLRTNLKRGKVFSHLKSLSGDIIFLQETHIKHSDQWRLKCSWVSQIYQSTFSSKARGVAILFRRNVPFQHISTISDPNGRYIIVTGHILSRHVSFLNIYAPNFDDPGFFRKVFNLIPDSSTTHLIAGGDFNNILDCFTDRLSTHPIAPCKSTITINNLIRSMNLVDIWRLQYPAA</sequence>
<keyword evidence="6" id="KW-0378">Hydrolase</keyword>
<dbReference type="InterPro" id="IPR005135">
    <property type="entry name" value="Endo/exonuclease/phosphatase"/>
</dbReference>
<dbReference type="PANTHER" id="PTHR22748:SF26">
    <property type="entry name" value="ENDONUCLEASE_EXONUCLEASE_PHOSPHATASE DOMAIN-CONTAINING PROTEIN"/>
    <property type="match status" value="1"/>
</dbReference>
<protein>
    <recommendedName>
        <fullName evidence="3">exodeoxyribonuclease III</fullName>
        <ecNumber evidence="3">3.1.11.2</ecNumber>
    </recommendedName>
</protein>
<keyword evidence="12" id="KW-1185">Reference proteome</keyword>
<keyword evidence="7 9" id="KW-0460">Magnesium</keyword>
<dbReference type="GO" id="GO:0008081">
    <property type="term" value="F:phosphoric diester hydrolase activity"/>
    <property type="evidence" value="ECO:0007669"/>
    <property type="project" value="TreeGrafter"/>
</dbReference>
<keyword evidence="8" id="KW-0234">DNA repair</keyword>
<dbReference type="AlphaFoldDB" id="A0A9J8AJL4"/>
<dbReference type="Proteomes" id="UP001108240">
    <property type="component" value="Unplaced"/>
</dbReference>
<dbReference type="PANTHER" id="PTHR22748">
    <property type="entry name" value="AP ENDONUCLEASE"/>
    <property type="match status" value="1"/>
</dbReference>
<proteinExistence type="inferred from homology"/>
<evidence type="ECO:0000256" key="6">
    <source>
        <dbReference type="ARBA" id="ARBA00022801"/>
    </source>
</evidence>
<evidence type="ECO:0000256" key="8">
    <source>
        <dbReference type="ARBA" id="ARBA00023204"/>
    </source>
</evidence>
<evidence type="ECO:0000256" key="3">
    <source>
        <dbReference type="ARBA" id="ARBA00012115"/>
    </source>
</evidence>
<feature type="binding site" evidence="9">
    <location>
        <position position="39"/>
    </location>
    <ligand>
        <name>Mg(2+)</name>
        <dbReference type="ChEBI" id="CHEBI:18420"/>
        <label>1</label>
    </ligand>
</feature>
<feature type="domain" description="Endonuclease/exonuclease/phosphatase" evidence="10">
    <location>
        <begin position="8"/>
        <end position="149"/>
    </location>
</feature>
<dbReference type="Pfam" id="PF03372">
    <property type="entry name" value="Exo_endo_phos"/>
    <property type="match status" value="1"/>
</dbReference>
<dbReference type="OMA" id="RMENQIN"/>
<dbReference type="GO" id="GO:0046872">
    <property type="term" value="F:metal ion binding"/>
    <property type="evidence" value="ECO:0007669"/>
    <property type="project" value="UniProtKB-KW"/>
</dbReference>
<dbReference type="Gene3D" id="3.60.10.10">
    <property type="entry name" value="Endonuclease/exonuclease/phosphatase"/>
    <property type="match status" value="1"/>
</dbReference>
<dbReference type="GO" id="GO:0008311">
    <property type="term" value="F:double-stranded DNA 3'-5' DNA exonuclease activity"/>
    <property type="evidence" value="ECO:0007669"/>
    <property type="project" value="UniProtKB-EC"/>
</dbReference>
<evidence type="ECO:0000313" key="12">
    <source>
        <dbReference type="Proteomes" id="UP001108240"/>
    </source>
</evidence>
<evidence type="ECO:0000256" key="4">
    <source>
        <dbReference type="ARBA" id="ARBA00022723"/>
    </source>
</evidence>
<feature type="binding site" evidence="9">
    <location>
        <position position="10"/>
    </location>
    <ligand>
        <name>Mg(2+)</name>
        <dbReference type="ChEBI" id="CHEBI:18420"/>
        <label>1</label>
    </ligand>
</feature>
<evidence type="ECO:0000256" key="5">
    <source>
        <dbReference type="ARBA" id="ARBA00022763"/>
    </source>
</evidence>
<dbReference type="GeneTree" id="ENSGT01140000282594"/>
<evidence type="ECO:0000313" key="11">
    <source>
        <dbReference type="Ensembl" id="ENSCCRP00000145062.1"/>
    </source>
</evidence>
<dbReference type="InterPro" id="IPR004808">
    <property type="entry name" value="AP_endonuc_1"/>
</dbReference>
<comment type="cofactor">
    <cofactor evidence="9">
        <name>Mg(2+)</name>
        <dbReference type="ChEBI" id="CHEBI:18420"/>
    </cofactor>
    <cofactor evidence="9">
        <name>Mn(2+)</name>
        <dbReference type="ChEBI" id="CHEBI:29035"/>
    </cofactor>
    <text evidence="9">Probably binds two magnesium or manganese ions per subunit.</text>
</comment>
<dbReference type="CDD" id="cd09076">
    <property type="entry name" value="L1-EN"/>
    <property type="match status" value="1"/>
</dbReference>
<reference evidence="11" key="1">
    <citation type="submission" date="2025-08" db="UniProtKB">
        <authorList>
            <consortium name="Ensembl"/>
        </authorList>
    </citation>
    <scope>IDENTIFICATION</scope>
</reference>
<keyword evidence="5" id="KW-0227">DNA damage</keyword>
<evidence type="ECO:0000256" key="9">
    <source>
        <dbReference type="PIRSR" id="PIRSR604808-2"/>
    </source>
</evidence>
<dbReference type="InterPro" id="IPR036691">
    <property type="entry name" value="Endo/exonu/phosph_ase_sf"/>
</dbReference>
<organism evidence="11 12">
    <name type="scientific">Cyprinus carpio carpio</name>
    <dbReference type="NCBI Taxonomy" id="630221"/>
    <lineage>
        <taxon>Eukaryota</taxon>
        <taxon>Metazoa</taxon>
        <taxon>Chordata</taxon>
        <taxon>Craniata</taxon>
        <taxon>Vertebrata</taxon>
        <taxon>Euteleostomi</taxon>
        <taxon>Actinopterygii</taxon>
        <taxon>Neopterygii</taxon>
        <taxon>Teleostei</taxon>
        <taxon>Ostariophysi</taxon>
        <taxon>Cypriniformes</taxon>
        <taxon>Cyprinidae</taxon>
        <taxon>Cyprininae</taxon>
        <taxon>Cyprinus</taxon>
    </lineage>
</organism>
<reference evidence="11" key="2">
    <citation type="submission" date="2025-09" db="UniProtKB">
        <authorList>
            <consortium name="Ensembl"/>
        </authorList>
    </citation>
    <scope>IDENTIFICATION</scope>
</reference>
<evidence type="ECO:0000259" key="10">
    <source>
        <dbReference type="Pfam" id="PF03372"/>
    </source>
</evidence>
<dbReference type="EC" id="3.1.11.2" evidence="3"/>
<dbReference type="SUPFAM" id="SSF56219">
    <property type="entry name" value="DNase I-like"/>
    <property type="match status" value="1"/>
</dbReference>
<dbReference type="GO" id="GO:0006284">
    <property type="term" value="P:base-excision repair"/>
    <property type="evidence" value="ECO:0007669"/>
    <property type="project" value="TreeGrafter"/>
</dbReference>